<reference evidence="5" key="1">
    <citation type="submission" date="2025-08" db="UniProtKB">
        <authorList>
            <consortium name="Ensembl"/>
        </authorList>
    </citation>
    <scope>IDENTIFICATION</scope>
</reference>
<dbReference type="GO" id="GO:0042043">
    <property type="term" value="F:neurexin family protein binding"/>
    <property type="evidence" value="ECO:0007669"/>
    <property type="project" value="TreeGrafter"/>
</dbReference>
<dbReference type="PANTHER" id="PTHR45716:SF2">
    <property type="entry name" value="BITESIZE, ISOFORM I"/>
    <property type="match status" value="1"/>
</dbReference>
<proteinExistence type="predicted"/>
<dbReference type="CDD" id="cd08521">
    <property type="entry name" value="C2A_SLP"/>
    <property type="match status" value="1"/>
</dbReference>
<dbReference type="SUPFAM" id="SSF49562">
    <property type="entry name" value="C2 domain (Calcium/lipid-binding domain, CaLB)"/>
    <property type="match status" value="2"/>
</dbReference>
<dbReference type="PROSITE" id="PS50004">
    <property type="entry name" value="C2"/>
    <property type="match status" value="2"/>
</dbReference>
<keyword evidence="2" id="KW-0677">Repeat</keyword>
<organism evidence="5 6">
    <name type="scientific">Eptatretus burgeri</name>
    <name type="common">Inshore hagfish</name>
    <dbReference type="NCBI Taxonomy" id="7764"/>
    <lineage>
        <taxon>Eukaryota</taxon>
        <taxon>Metazoa</taxon>
        <taxon>Chordata</taxon>
        <taxon>Craniata</taxon>
        <taxon>Vertebrata</taxon>
        <taxon>Cyclostomata</taxon>
        <taxon>Myxini</taxon>
        <taxon>Myxiniformes</taxon>
        <taxon>Myxinidae</taxon>
        <taxon>Eptatretinae</taxon>
        <taxon>Eptatretus</taxon>
    </lineage>
</organism>
<dbReference type="AlphaFoldDB" id="A0A8C4R759"/>
<dbReference type="Ensembl" id="ENSEBUT00000026799.1">
    <property type="protein sequence ID" value="ENSEBUP00000026223.1"/>
    <property type="gene ID" value="ENSEBUG00000016157.1"/>
</dbReference>
<accession>A0A8C4R759</accession>
<protein>
    <recommendedName>
        <fullName evidence="4">C2 domain-containing protein</fullName>
    </recommendedName>
</protein>
<reference evidence="5" key="2">
    <citation type="submission" date="2025-09" db="UniProtKB">
        <authorList>
            <consortium name="Ensembl"/>
        </authorList>
    </citation>
    <scope>IDENTIFICATION</scope>
</reference>
<dbReference type="FunFam" id="2.60.40.150:FF:000006">
    <property type="entry name" value="Synaptotagmin-like 5, isoform CRA_a"/>
    <property type="match status" value="1"/>
</dbReference>
<name>A0A8C4R759_EPTBU</name>
<dbReference type="SMART" id="SM00239">
    <property type="entry name" value="C2"/>
    <property type="match status" value="2"/>
</dbReference>
<dbReference type="GO" id="GO:0006887">
    <property type="term" value="P:exocytosis"/>
    <property type="evidence" value="ECO:0007669"/>
    <property type="project" value="TreeGrafter"/>
</dbReference>
<keyword evidence="3" id="KW-0472">Membrane</keyword>
<evidence type="ECO:0000256" key="1">
    <source>
        <dbReference type="ARBA" id="ARBA00004370"/>
    </source>
</evidence>
<dbReference type="Pfam" id="PF00168">
    <property type="entry name" value="C2"/>
    <property type="match status" value="2"/>
</dbReference>
<evidence type="ECO:0000256" key="2">
    <source>
        <dbReference type="ARBA" id="ARBA00022737"/>
    </source>
</evidence>
<dbReference type="GeneTree" id="ENSGT00940000158618"/>
<evidence type="ECO:0000259" key="4">
    <source>
        <dbReference type="PROSITE" id="PS50004"/>
    </source>
</evidence>
<feature type="domain" description="C2" evidence="4">
    <location>
        <begin position="152"/>
        <end position="268"/>
    </location>
</feature>
<dbReference type="Gene3D" id="2.60.40.150">
    <property type="entry name" value="C2 domain"/>
    <property type="match status" value="2"/>
</dbReference>
<feature type="domain" description="C2" evidence="4">
    <location>
        <begin position="19"/>
        <end position="141"/>
    </location>
</feature>
<dbReference type="PANTHER" id="PTHR45716">
    <property type="entry name" value="BITESIZE, ISOFORM I"/>
    <property type="match status" value="1"/>
</dbReference>
<dbReference type="Proteomes" id="UP000694388">
    <property type="component" value="Unplaced"/>
</dbReference>
<dbReference type="GO" id="GO:0070382">
    <property type="term" value="C:exocytic vesicle"/>
    <property type="evidence" value="ECO:0007669"/>
    <property type="project" value="TreeGrafter"/>
</dbReference>
<sequence>SEGLGEAWGVQWTRGGALVQGELQCGVLYEYCTGSLAVSVICCRDLAHGDVRHRRTDAYVKAYLLPDTSRQGKRKTKVKKNTINPHFNETLKFTISHTQLELRSLWLSVWHYDRLHRNVFLGQLELPLDTLNLGDSPPSWYPLTPPLGPPVPPGAPPAPLGPSLAAPGELHVRVKGAKNLTATRNPPACLLPDEQRVTKQKTGVVRGTVSPVWNHTFIFDGLPPSDLLHVSLELTLWDREAFGGKRFLGGVRLGSGTGVSYGQIAPWNDAMGVEVDAWRKLQSCPGTWHEVLFMLRSSMEPGNL</sequence>
<evidence type="ECO:0000256" key="3">
    <source>
        <dbReference type="ARBA" id="ARBA00023136"/>
    </source>
</evidence>
<evidence type="ECO:0000313" key="6">
    <source>
        <dbReference type="Proteomes" id="UP000694388"/>
    </source>
</evidence>
<evidence type="ECO:0000313" key="5">
    <source>
        <dbReference type="Ensembl" id="ENSEBUP00000026223.1"/>
    </source>
</evidence>
<dbReference type="GO" id="GO:0005886">
    <property type="term" value="C:plasma membrane"/>
    <property type="evidence" value="ECO:0007669"/>
    <property type="project" value="TreeGrafter"/>
</dbReference>
<keyword evidence="6" id="KW-1185">Reference proteome</keyword>
<comment type="subcellular location">
    <subcellularLocation>
        <location evidence="1">Membrane</location>
    </subcellularLocation>
</comment>
<dbReference type="InterPro" id="IPR000008">
    <property type="entry name" value="C2_dom"/>
</dbReference>
<dbReference type="OMA" id="TSELEYG"/>
<dbReference type="InterPro" id="IPR035892">
    <property type="entry name" value="C2_domain_sf"/>
</dbReference>